<comment type="caution">
    <text evidence="2">The sequence shown here is derived from an EMBL/GenBank/DDBJ whole genome shotgun (WGS) entry which is preliminary data.</text>
</comment>
<comment type="similarity">
    <text evidence="1">Belongs to the beta-class carbonic anhydrase family.</text>
</comment>
<reference evidence="2" key="1">
    <citation type="journal article" date="2014" name="Genome Announc.">
        <title>Draft Genome Sequences of Three Alkaliphilic Bacillus Strains, Bacillus wakoensis JCM 9140T, Bacillus akibai JCM 9157T, and Bacillus hemicellulosilyticus JCM 9152T.</title>
        <authorList>
            <person name="Yuki M."/>
            <person name="Oshima K."/>
            <person name="Suda W."/>
            <person name="Oshida Y."/>
            <person name="Kitamura K."/>
            <person name="Iida T."/>
            <person name="Hattori M."/>
            <person name="Ohkuma M."/>
        </authorList>
    </citation>
    <scope>NUCLEOTIDE SEQUENCE [LARGE SCALE GENOMIC DNA]</scope>
    <source>
        <strain evidence="2">JCM 9152</strain>
    </source>
</reference>
<dbReference type="Gene3D" id="3.40.1050.10">
    <property type="entry name" value="Carbonic anhydrase"/>
    <property type="match status" value="1"/>
</dbReference>
<proteinExistence type="inferred from homology"/>
<dbReference type="InterPro" id="IPR036874">
    <property type="entry name" value="Carbonic_anhydrase_sf"/>
</dbReference>
<dbReference type="AlphaFoldDB" id="W4QBE1"/>
<organism evidence="2 3">
    <name type="scientific">Halalkalibacter hemicellulosilyticusJCM 9152</name>
    <dbReference type="NCBI Taxonomy" id="1236971"/>
    <lineage>
        <taxon>Bacteria</taxon>
        <taxon>Bacillati</taxon>
        <taxon>Bacillota</taxon>
        <taxon>Bacilli</taxon>
        <taxon>Bacillales</taxon>
        <taxon>Bacillaceae</taxon>
        <taxon>Halalkalibacter</taxon>
    </lineage>
</organism>
<dbReference type="STRING" id="1236971.JCM9152_724"/>
<dbReference type="EMBL" id="BAUU01000004">
    <property type="protein sequence ID" value="GAE29371.1"/>
    <property type="molecule type" value="Genomic_DNA"/>
</dbReference>
<dbReference type="GO" id="GO:0004089">
    <property type="term" value="F:carbonate dehydratase activity"/>
    <property type="evidence" value="ECO:0007669"/>
    <property type="project" value="InterPro"/>
</dbReference>
<protein>
    <submittedName>
        <fullName evidence="2">Carbonic anhydrase</fullName>
    </submittedName>
</protein>
<gene>
    <name evidence="2" type="ORF">JCM9152_724</name>
</gene>
<sequence length="180" mass="20695">MNMDKNNKKTLFLIDIDPEWETILQKVVNNQPENMLTLQSYGPEISHPYGDIMRSIIIAVYQENVEEIFVVGSKDKGTESIDIESLLYSENNDMKDKVERLDYLFQNCRPEFSGGKVIEWLEGKKNTIESIEKSVDTIRNHPFIPSYVKVRGLIMNNKSETSSVIDVSTRKPVTLTDCRS</sequence>
<keyword evidence="3" id="KW-1185">Reference proteome</keyword>
<dbReference type="SUPFAM" id="SSF53056">
    <property type="entry name" value="beta-carbonic anhydrase, cab"/>
    <property type="match status" value="1"/>
</dbReference>
<evidence type="ECO:0000256" key="1">
    <source>
        <dbReference type="ARBA" id="ARBA00006217"/>
    </source>
</evidence>
<dbReference type="RefSeq" id="WP_035340894.1">
    <property type="nucleotide sequence ID" value="NZ_BAUU01000004.1"/>
</dbReference>
<evidence type="ECO:0000313" key="3">
    <source>
        <dbReference type="Proteomes" id="UP000018895"/>
    </source>
</evidence>
<dbReference type="GO" id="GO:0008270">
    <property type="term" value="F:zinc ion binding"/>
    <property type="evidence" value="ECO:0007669"/>
    <property type="project" value="InterPro"/>
</dbReference>
<dbReference type="Proteomes" id="UP000018895">
    <property type="component" value="Unassembled WGS sequence"/>
</dbReference>
<dbReference type="PANTHER" id="PTHR43175">
    <property type="entry name" value="CARBONIC ANHYDRASE"/>
    <property type="match status" value="1"/>
</dbReference>
<name>W4QBE1_9BACI</name>
<accession>W4QBE1</accession>
<dbReference type="OrthoDB" id="9792260at2"/>
<evidence type="ECO:0000313" key="2">
    <source>
        <dbReference type="EMBL" id="GAE29371.1"/>
    </source>
</evidence>
<dbReference type="InterPro" id="IPR001765">
    <property type="entry name" value="Carbonic_anhydrase"/>
</dbReference>
<dbReference type="PANTHER" id="PTHR43175:SF1">
    <property type="entry name" value="CARBONIC ANHYDRASE-LIKE PROTEIN YBCF-RELATED"/>
    <property type="match status" value="1"/>
</dbReference>